<sequence length="140" mass="15371">MPVENSTPTPPRSNNLLFFNQEADAAERLASKEKKPSSSSFQEVGQGAAQPLLTTTVIRFQPRVLFQPSPHHSNKSSVQPCLLKEINAYATTTVDADSTRLPSRTRAYTCNCKINHMATLKMPPAAGRRNVECCSGPRTK</sequence>
<dbReference type="AlphaFoldDB" id="A0A5N6PUR3"/>
<gene>
    <name evidence="2" type="ORF">E3N88_04542</name>
</gene>
<feature type="compositionally biased region" description="Basic and acidic residues" evidence="1">
    <location>
        <begin position="27"/>
        <end position="36"/>
    </location>
</feature>
<proteinExistence type="predicted"/>
<name>A0A5N6PUR3_9ASTR</name>
<dbReference type="EMBL" id="SZYD01000002">
    <property type="protein sequence ID" value="KAD7117274.1"/>
    <property type="molecule type" value="Genomic_DNA"/>
</dbReference>
<protein>
    <submittedName>
        <fullName evidence="2">Uncharacterized protein</fullName>
    </submittedName>
</protein>
<evidence type="ECO:0000313" key="3">
    <source>
        <dbReference type="Proteomes" id="UP000326396"/>
    </source>
</evidence>
<feature type="region of interest" description="Disordered" evidence="1">
    <location>
        <begin position="27"/>
        <end position="48"/>
    </location>
</feature>
<evidence type="ECO:0000313" key="2">
    <source>
        <dbReference type="EMBL" id="KAD7117274.1"/>
    </source>
</evidence>
<keyword evidence="3" id="KW-1185">Reference proteome</keyword>
<dbReference type="Proteomes" id="UP000326396">
    <property type="component" value="Linkage Group LG10"/>
</dbReference>
<accession>A0A5N6PUR3</accession>
<evidence type="ECO:0000256" key="1">
    <source>
        <dbReference type="SAM" id="MobiDB-lite"/>
    </source>
</evidence>
<organism evidence="2 3">
    <name type="scientific">Mikania micrantha</name>
    <name type="common">bitter vine</name>
    <dbReference type="NCBI Taxonomy" id="192012"/>
    <lineage>
        <taxon>Eukaryota</taxon>
        <taxon>Viridiplantae</taxon>
        <taxon>Streptophyta</taxon>
        <taxon>Embryophyta</taxon>
        <taxon>Tracheophyta</taxon>
        <taxon>Spermatophyta</taxon>
        <taxon>Magnoliopsida</taxon>
        <taxon>eudicotyledons</taxon>
        <taxon>Gunneridae</taxon>
        <taxon>Pentapetalae</taxon>
        <taxon>asterids</taxon>
        <taxon>campanulids</taxon>
        <taxon>Asterales</taxon>
        <taxon>Asteraceae</taxon>
        <taxon>Asteroideae</taxon>
        <taxon>Heliantheae alliance</taxon>
        <taxon>Eupatorieae</taxon>
        <taxon>Mikania</taxon>
    </lineage>
</organism>
<reference evidence="2 3" key="1">
    <citation type="submission" date="2019-05" db="EMBL/GenBank/DDBJ databases">
        <title>Mikania micrantha, genome provides insights into the molecular mechanism of rapid growth.</title>
        <authorList>
            <person name="Liu B."/>
        </authorList>
    </citation>
    <scope>NUCLEOTIDE SEQUENCE [LARGE SCALE GENOMIC DNA]</scope>
    <source>
        <strain evidence="2">NLD-2019</strain>
        <tissue evidence="2">Leaf</tissue>
    </source>
</reference>
<comment type="caution">
    <text evidence="2">The sequence shown here is derived from an EMBL/GenBank/DDBJ whole genome shotgun (WGS) entry which is preliminary data.</text>
</comment>